<protein>
    <submittedName>
        <fullName evidence="1">Uncharacterized protein</fullName>
    </submittedName>
</protein>
<organism evidence="1">
    <name type="scientific">Cyprideis torosa</name>
    <dbReference type="NCBI Taxonomy" id="163714"/>
    <lineage>
        <taxon>Eukaryota</taxon>
        <taxon>Metazoa</taxon>
        <taxon>Ecdysozoa</taxon>
        <taxon>Arthropoda</taxon>
        <taxon>Crustacea</taxon>
        <taxon>Oligostraca</taxon>
        <taxon>Ostracoda</taxon>
        <taxon>Podocopa</taxon>
        <taxon>Podocopida</taxon>
        <taxon>Cytherocopina</taxon>
        <taxon>Cytheroidea</taxon>
        <taxon>Cytherideidae</taxon>
        <taxon>Cyprideis</taxon>
    </lineage>
</organism>
<accession>A0A7R8WLF6</accession>
<dbReference type="OrthoDB" id="406773at2759"/>
<dbReference type="SUPFAM" id="SSF53335">
    <property type="entry name" value="S-adenosyl-L-methionine-dependent methyltransferases"/>
    <property type="match status" value="1"/>
</dbReference>
<evidence type="ECO:0000313" key="1">
    <source>
        <dbReference type="EMBL" id="CAD7231233.1"/>
    </source>
</evidence>
<reference evidence="1" key="1">
    <citation type="submission" date="2020-11" db="EMBL/GenBank/DDBJ databases">
        <authorList>
            <person name="Tran Van P."/>
        </authorList>
    </citation>
    <scope>NUCLEOTIDE SEQUENCE</scope>
</reference>
<dbReference type="InterPro" id="IPR029063">
    <property type="entry name" value="SAM-dependent_MTases_sf"/>
</dbReference>
<sequence>MVRASLSEFKIRMKQTSIYVIVVLLVLQTVMLLIWYSGIGGDRDVDREKTSSTLKSQRNYLSKVLNEFRQKDRETSRHSLNFSKLATLTVSIAPNVVAPRKIHCIRFLREEGGDWAHNGPAMASSTWNEARRLASPLHQVNQLAQAECKLQKEESKTSISSSGGWCAEFSGKDSGRHAFDKPVAKALSTFLAGKRVASFGDGPGQYQQLVTEEGKVLSYAAFDGAPFTEQTSENRVKFLDLAIPHFGLEVFDWIVSLEVAEHIPEQFEATYLDNIFRHAREGIILSWAVPKQGGTGHANLRPFSYVRDVMAKAGFAHDEAASQQLKNAATLSWLKANINVYRRTVPFTPWDEVMA</sequence>
<gene>
    <name evidence="1" type="ORF">CTOB1V02_LOCUS9085</name>
</gene>
<dbReference type="AlphaFoldDB" id="A0A7R8WLF6"/>
<dbReference type="EMBL" id="OB663305">
    <property type="protein sequence ID" value="CAD7231233.1"/>
    <property type="molecule type" value="Genomic_DNA"/>
</dbReference>
<dbReference type="Gene3D" id="3.40.50.150">
    <property type="entry name" value="Vaccinia Virus protein VP39"/>
    <property type="match status" value="1"/>
</dbReference>
<name>A0A7R8WLF6_9CRUS</name>
<proteinExistence type="predicted"/>